<dbReference type="Proteomes" id="UP001519287">
    <property type="component" value="Unassembled WGS sequence"/>
</dbReference>
<organism evidence="3 4">
    <name type="scientific">Paenibacillus eucommiae</name>
    <dbReference type="NCBI Taxonomy" id="1355755"/>
    <lineage>
        <taxon>Bacteria</taxon>
        <taxon>Bacillati</taxon>
        <taxon>Bacillota</taxon>
        <taxon>Bacilli</taxon>
        <taxon>Bacillales</taxon>
        <taxon>Paenibacillaceae</taxon>
        <taxon>Paenibacillus</taxon>
    </lineage>
</organism>
<protein>
    <submittedName>
        <fullName evidence="3">UDP-glucose 4-epimerase</fullName>
        <ecNumber evidence="3">5.1.3.2</ecNumber>
    </submittedName>
</protein>
<dbReference type="Gene3D" id="3.90.25.10">
    <property type="entry name" value="UDP-galactose 4-epimerase, domain 1"/>
    <property type="match status" value="1"/>
</dbReference>
<comment type="caution">
    <text evidence="3">The sequence shown here is derived from an EMBL/GenBank/DDBJ whole genome shotgun (WGS) entry which is preliminary data.</text>
</comment>
<dbReference type="EC" id="5.1.3.2" evidence="3"/>
<proteinExistence type="inferred from homology"/>
<dbReference type="Gene3D" id="3.40.50.720">
    <property type="entry name" value="NAD(P)-binding Rossmann-like Domain"/>
    <property type="match status" value="1"/>
</dbReference>
<name>A0ABS4JAN9_9BACL</name>
<evidence type="ECO:0000313" key="4">
    <source>
        <dbReference type="Proteomes" id="UP001519287"/>
    </source>
</evidence>
<keyword evidence="4" id="KW-1185">Reference proteome</keyword>
<dbReference type="GO" id="GO:0003978">
    <property type="term" value="F:UDP-glucose 4-epimerase activity"/>
    <property type="evidence" value="ECO:0007669"/>
    <property type="project" value="UniProtKB-EC"/>
</dbReference>
<dbReference type="SUPFAM" id="SSF51735">
    <property type="entry name" value="NAD(P)-binding Rossmann-fold domains"/>
    <property type="match status" value="1"/>
</dbReference>
<sequence length="309" mass="34156">MNPMHILVTGGAGFIGSHLVDVLVEEGHSVVVIDNLSSGHAANVNDKAELYQLDVTDDRLAEVFASFKPEVVYHHAAQVDVSASLKNPLHDANVNILGTIHMLELCRKYQVRKLIYASSAAVYGAPHYLPINEAHPIHPQSSYGISKFTAEPYIQMYAQLYGLDYTILRYANVYGIRQDPYGEGGVISIFIDKLLREASLVIYGDGEQTRDFIYVKDVVSANLAALTRGSGSILNIGSNRSTSIHEIYRMLCEILECSAVPSYEESRPGDIGHSLLDHTLAAEKLGWMPDYSLLRGLTETCGYYSKIMR</sequence>
<dbReference type="Pfam" id="PF01370">
    <property type="entry name" value="Epimerase"/>
    <property type="match status" value="1"/>
</dbReference>
<dbReference type="PANTHER" id="PTHR43000">
    <property type="entry name" value="DTDP-D-GLUCOSE 4,6-DEHYDRATASE-RELATED"/>
    <property type="match status" value="1"/>
</dbReference>
<evidence type="ECO:0000313" key="3">
    <source>
        <dbReference type="EMBL" id="MBP1995804.1"/>
    </source>
</evidence>
<dbReference type="InterPro" id="IPR001509">
    <property type="entry name" value="Epimerase_deHydtase"/>
</dbReference>
<feature type="domain" description="NAD-dependent epimerase/dehydratase" evidence="2">
    <location>
        <begin position="6"/>
        <end position="237"/>
    </location>
</feature>
<comment type="similarity">
    <text evidence="1">Belongs to the NAD(P)-dependent epimerase/dehydratase family.</text>
</comment>
<evidence type="ECO:0000256" key="1">
    <source>
        <dbReference type="ARBA" id="ARBA00007637"/>
    </source>
</evidence>
<accession>A0ABS4JAN9</accession>
<evidence type="ECO:0000259" key="2">
    <source>
        <dbReference type="Pfam" id="PF01370"/>
    </source>
</evidence>
<reference evidence="3 4" key="1">
    <citation type="submission" date="2021-03" db="EMBL/GenBank/DDBJ databases">
        <title>Genomic Encyclopedia of Type Strains, Phase IV (KMG-IV): sequencing the most valuable type-strain genomes for metagenomic binning, comparative biology and taxonomic classification.</title>
        <authorList>
            <person name="Goeker M."/>
        </authorList>
    </citation>
    <scope>NUCLEOTIDE SEQUENCE [LARGE SCALE GENOMIC DNA]</scope>
    <source>
        <strain evidence="3 4">DSM 26048</strain>
    </source>
</reference>
<dbReference type="EMBL" id="JAGGLB010000039">
    <property type="protein sequence ID" value="MBP1995804.1"/>
    <property type="molecule type" value="Genomic_DNA"/>
</dbReference>
<dbReference type="InterPro" id="IPR036291">
    <property type="entry name" value="NAD(P)-bd_dom_sf"/>
</dbReference>
<gene>
    <name evidence="3" type="ORF">J2Z66_007446</name>
</gene>
<keyword evidence="3" id="KW-0413">Isomerase</keyword>